<accession>A0A9Q0MR18</accession>
<sequence>MPQLNPIASRFPAVQGNTQFNLDTQQYPHAVCFFNVINTENSSRAPTFFVNTQAKKYRSAFTQYMVL</sequence>
<gene>
    <name evidence="1" type="ORF">Bhyg_14656</name>
</gene>
<organism evidence="1 2">
    <name type="scientific">Pseudolycoriella hygida</name>
    <dbReference type="NCBI Taxonomy" id="35572"/>
    <lineage>
        <taxon>Eukaryota</taxon>
        <taxon>Metazoa</taxon>
        <taxon>Ecdysozoa</taxon>
        <taxon>Arthropoda</taxon>
        <taxon>Hexapoda</taxon>
        <taxon>Insecta</taxon>
        <taxon>Pterygota</taxon>
        <taxon>Neoptera</taxon>
        <taxon>Endopterygota</taxon>
        <taxon>Diptera</taxon>
        <taxon>Nematocera</taxon>
        <taxon>Sciaroidea</taxon>
        <taxon>Sciaridae</taxon>
        <taxon>Pseudolycoriella</taxon>
    </lineage>
</organism>
<dbReference type="EMBL" id="WJQU01000004">
    <property type="protein sequence ID" value="KAJ6636069.1"/>
    <property type="molecule type" value="Genomic_DNA"/>
</dbReference>
<evidence type="ECO:0000313" key="2">
    <source>
        <dbReference type="Proteomes" id="UP001151699"/>
    </source>
</evidence>
<proteinExistence type="predicted"/>
<dbReference type="Proteomes" id="UP001151699">
    <property type="component" value="Chromosome C"/>
</dbReference>
<protein>
    <submittedName>
        <fullName evidence="1">Uncharacterized protein</fullName>
    </submittedName>
</protein>
<comment type="caution">
    <text evidence="1">The sequence shown here is derived from an EMBL/GenBank/DDBJ whole genome shotgun (WGS) entry which is preliminary data.</text>
</comment>
<keyword evidence="2" id="KW-1185">Reference proteome</keyword>
<name>A0A9Q0MR18_9DIPT</name>
<evidence type="ECO:0000313" key="1">
    <source>
        <dbReference type="EMBL" id="KAJ6636069.1"/>
    </source>
</evidence>
<dbReference type="AlphaFoldDB" id="A0A9Q0MR18"/>
<reference evidence="1" key="1">
    <citation type="submission" date="2022-07" db="EMBL/GenBank/DDBJ databases">
        <authorList>
            <person name="Trinca V."/>
            <person name="Uliana J.V.C."/>
            <person name="Torres T.T."/>
            <person name="Ward R.J."/>
            <person name="Monesi N."/>
        </authorList>
    </citation>
    <scope>NUCLEOTIDE SEQUENCE</scope>
    <source>
        <strain evidence="1">HSMRA1968</strain>
        <tissue evidence="1">Whole embryos</tissue>
    </source>
</reference>